<name>A0A392RVI5_9FABA</name>
<evidence type="ECO:0000313" key="1">
    <source>
        <dbReference type="EMBL" id="MCI40633.1"/>
    </source>
</evidence>
<evidence type="ECO:0000313" key="2">
    <source>
        <dbReference type="Proteomes" id="UP000265520"/>
    </source>
</evidence>
<dbReference type="Proteomes" id="UP000265520">
    <property type="component" value="Unassembled WGS sequence"/>
</dbReference>
<dbReference type="AlphaFoldDB" id="A0A392RVI5"/>
<comment type="caution">
    <text evidence="1">The sequence shown here is derived from an EMBL/GenBank/DDBJ whole genome shotgun (WGS) entry which is preliminary data.</text>
</comment>
<accession>A0A392RVI5</accession>
<protein>
    <submittedName>
        <fullName evidence="1">Peptide transporter PTR2</fullName>
    </submittedName>
</protein>
<reference evidence="1 2" key="1">
    <citation type="journal article" date="2018" name="Front. Plant Sci.">
        <title>Red Clover (Trifolium pratense) and Zigzag Clover (T. medium) - A Picture of Genomic Similarities and Differences.</title>
        <authorList>
            <person name="Dluhosova J."/>
            <person name="Istvanek J."/>
            <person name="Nedelnik J."/>
            <person name="Repkova J."/>
        </authorList>
    </citation>
    <scope>NUCLEOTIDE SEQUENCE [LARGE SCALE GENOMIC DNA]</scope>
    <source>
        <strain evidence="2">cv. 10/8</strain>
        <tissue evidence="1">Leaf</tissue>
    </source>
</reference>
<dbReference type="EMBL" id="LXQA010282019">
    <property type="protein sequence ID" value="MCI40633.1"/>
    <property type="molecule type" value="Genomic_DNA"/>
</dbReference>
<organism evidence="1 2">
    <name type="scientific">Trifolium medium</name>
    <dbReference type="NCBI Taxonomy" id="97028"/>
    <lineage>
        <taxon>Eukaryota</taxon>
        <taxon>Viridiplantae</taxon>
        <taxon>Streptophyta</taxon>
        <taxon>Embryophyta</taxon>
        <taxon>Tracheophyta</taxon>
        <taxon>Spermatophyta</taxon>
        <taxon>Magnoliopsida</taxon>
        <taxon>eudicotyledons</taxon>
        <taxon>Gunneridae</taxon>
        <taxon>Pentapetalae</taxon>
        <taxon>rosids</taxon>
        <taxon>fabids</taxon>
        <taxon>Fabales</taxon>
        <taxon>Fabaceae</taxon>
        <taxon>Papilionoideae</taxon>
        <taxon>50 kb inversion clade</taxon>
        <taxon>NPAAA clade</taxon>
        <taxon>Hologalegina</taxon>
        <taxon>IRL clade</taxon>
        <taxon>Trifolieae</taxon>
        <taxon>Trifolium</taxon>
    </lineage>
</organism>
<proteinExistence type="predicted"/>
<sequence length="49" mass="5688">MKFQIHSVEEGLYGLQRDDNCVRRIHHTNGLRFLDRAAIVFDEATGMLL</sequence>
<keyword evidence="2" id="KW-1185">Reference proteome</keyword>
<feature type="non-terminal residue" evidence="1">
    <location>
        <position position="49"/>
    </location>
</feature>